<dbReference type="GeneID" id="119723855"/>
<dbReference type="Pfam" id="PF13450">
    <property type="entry name" value="NAD_binding_8"/>
    <property type="match status" value="1"/>
</dbReference>
<reference evidence="9" key="1">
    <citation type="submission" date="2022-11" db="UniProtKB">
        <authorList>
            <consortium name="EnsemblMetazoa"/>
        </authorList>
    </citation>
    <scope>IDENTIFICATION</scope>
</reference>
<dbReference type="PANTHER" id="PTHR15944:SF0">
    <property type="entry name" value="PRENYLCYSTEINE LYASE DOMAIN-CONTAINING PROTEIN"/>
    <property type="match status" value="1"/>
</dbReference>
<dbReference type="GO" id="GO:0001735">
    <property type="term" value="F:prenylcysteine oxidase activity"/>
    <property type="evidence" value="ECO:0007669"/>
    <property type="project" value="InterPro"/>
</dbReference>
<dbReference type="Pfam" id="PF07156">
    <property type="entry name" value="Prenylcys_lyase"/>
    <property type="match status" value="1"/>
</dbReference>
<evidence type="ECO:0000313" key="9">
    <source>
        <dbReference type="EnsemblMetazoa" id="XP_038050662.1"/>
    </source>
</evidence>
<dbReference type="SUPFAM" id="SSF51905">
    <property type="entry name" value="FAD/NAD(P)-binding domain"/>
    <property type="match status" value="1"/>
</dbReference>
<keyword evidence="7" id="KW-0325">Glycoprotein</keyword>
<dbReference type="PANTHER" id="PTHR15944">
    <property type="entry name" value="FARNESYLCYSTEINE LYASE"/>
    <property type="match status" value="1"/>
</dbReference>
<dbReference type="InterPro" id="IPR010795">
    <property type="entry name" value="Prenylcys_lyase"/>
</dbReference>
<accession>A0A913ZFU2</accession>
<dbReference type="OMA" id="FEVWYSQ"/>
<organism evidence="9 10">
    <name type="scientific">Patiria miniata</name>
    <name type="common">Bat star</name>
    <name type="synonym">Asterina miniata</name>
    <dbReference type="NCBI Taxonomy" id="46514"/>
    <lineage>
        <taxon>Eukaryota</taxon>
        <taxon>Metazoa</taxon>
        <taxon>Echinodermata</taxon>
        <taxon>Eleutherozoa</taxon>
        <taxon>Asterozoa</taxon>
        <taxon>Asteroidea</taxon>
        <taxon>Valvatacea</taxon>
        <taxon>Valvatida</taxon>
        <taxon>Asterinidae</taxon>
        <taxon>Patiria</taxon>
    </lineage>
</organism>
<comment type="cofactor">
    <cofactor evidence="1">
        <name>FAD</name>
        <dbReference type="ChEBI" id="CHEBI:57692"/>
    </cofactor>
</comment>
<evidence type="ECO:0000256" key="3">
    <source>
        <dbReference type="ARBA" id="ARBA00022630"/>
    </source>
</evidence>
<keyword evidence="3" id="KW-0285">Flavoprotein</keyword>
<dbReference type="InterPro" id="IPR017046">
    <property type="entry name" value="Prenylcysteine_Oxase1"/>
</dbReference>
<name>A0A913ZFU2_PATMI</name>
<evidence type="ECO:0000256" key="4">
    <source>
        <dbReference type="ARBA" id="ARBA00022729"/>
    </source>
</evidence>
<evidence type="ECO:0000259" key="8">
    <source>
        <dbReference type="Pfam" id="PF07156"/>
    </source>
</evidence>
<dbReference type="RefSeq" id="XP_038050662.1">
    <property type="nucleotide sequence ID" value="XM_038194734.1"/>
</dbReference>
<sequence length="446" mass="48835">MAGAGNPSSSCPDVVVVGAGIGGASCAYYLRKELPGVTVTVMEAQDRIGGRIHDVTFWGQTVNVGAAAFNAEQRNIAALVKELNLKTHCFKSSGDYPNNYAWDGQEIVRMSAFMADQPAATAQLQHCLKEFLSTMERTYQEYDQGTFSSVSEFLSAGGLECYNLASVSTFFRNMPVSETVQKNAIETMMREFFGQGLESSAVLAMVCVAAIYQDAYKTEGGMSTLVRALINSSRCNLHLNSRVARVQKTGSGKFEVWYSQTGDQTKLKLTADVVIIAAPIEWAGVEFEGFSPAIVQPRRTWEQLFFYVCHVAAKSIRQSYFKTTLPWPSDPLLLAATSKTNLPWTCIRHKGFSNGCNIYSVFSSVDITKDGLIGELFDGVQDFSSNRFDYMHVLSTPASAEGEFQDIKLADGVFYLNGLESVASQMEIAVISGRNVARLVSQESSL</sequence>
<proteinExistence type="inferred from homology"/>
<feature type="domain" description="Prenylcysteine lyase" evidence="8">
    <location>
        <begin position="123"/>
        <end position="443"/>
    </location>
</feature>
<evidence type="ECO:0000256" key="6">
    <source>
        <dbReference type="ARBA" id="ARBA00023002"/>
    </source>
</evidence>
<dbReference type="GO" id="GO:0030327">
    <property type="term" value="P:prenylated protein catabolic process"/>
    <property type="evidence" value="ECO:0007669"/>
    <property type="project" value="TreeGrafter"/>
</dbReference>
<keyword evidence="5" id="KW-0274">FAD</keyword>
<evidence type="ECO:0000313" key="10">
    <source>
        <dbReference type="Proteomes" id="UP000887568"/>
    </source>
</evidence>
<dbReference type="Proteomes" id="UP000887568">
    <property type="component" value="Unplaced"/>
</dbReference>
<evidence type="ECO:0000256" key="5">
    <source>
        <dbReference type="ARBA" id="ARBA00022827"/>
    </source>
</evidence>
<evidence type="ECO:0000256" key="2">
    <source>
        <dbReference type="ARBA" id="ARBA00009967"/>
    </source>
</evidence>
<comment type="similarity">
    <text evidence="2">Belongs to the prenylcysteine oxidase family.</text>
</comment>
<evidence type="ECO:0000256" key="1">
    <source>
        <dbReference type="ARBA" id="ARBA00001974"/>
    </source>
</evidence>
<dbReference type="InterPro" id="IPR036188">
    <property type="entry name" value="FAD/NAD-bd_sf"/>
</dbReference>
<dbReference type="OrthoDB" id="5046242at2759"/>
<dbReference type="EnsemblMetazoa" id="XM_038194734.1">
    <property type="protein sequence ID" value="XP_038050662.1"/>
    <property type="gene ID" value="LOC119723855"/>
</dbReference>
<dbReference type="AlphaFoldDB" id="A0A913ZFU2"/>
<keyword evidence="6" id="KW-0560">Oxidoreductase</keyword>
<keyword evidence="4" id="KW-0732">Signal</keyword>
<dbReference type="GO" id="GO:0030328">
    <property type="term" value="P:prenylcysteine catabolic process"/>
    <property type="evidence" value="ECO:0007669"/>
    <property type="project" value="InterPro"/>
</dbReference>
<dbReference type="Gene3D" id="3.50.50.60">
    <property type="entry name" value="FAD/NAD(P)-binding domain"/>
    <property type="match status" value="1"/>
</dbReference>
<protein>
    <recommendedName>
        <fullName evidence="8">Prenylcysteine lyase domain-containing protein</fullName>
    </recommendedName>
</protein>
<evidence type="ECO:0000256" key="7">
    <source>
        <dbReference type="ARBA" id="ARBA00023180"/>
    </source>
</evidence>
<keyword evidence="10" id="KW-1185">Reference proteome</keyword>